<reference evidence="8 9" key="1">
    <citation type="submission" date="2018-01" db="EMBL/GenBank/DDBJ databases">
        <title>Draft genome sequence of Paucibacter aquatile CR182 isolated from freshwater of the Nakdong River.</title>
        <authorList>
            <person name="Choi A."/>
            <person name="Chung E.J."/>
        </authorList>
    </citation>
    <scope>NUCLEOTIDE SEQUENCE [LARGE SCALE GENOMIC DNA]</scope>
    <source>
        <strain evidence="8 9">CR182</strain>
    </source>
</reference>
<dbReference type="OrthoDB" id="9154947at2"/>
<feature type="compositionally biased region" description="Polar residues" evidence="6">
    <location>
        <begin position="35"/>
        <end position="49"/>
    </location>
</feature>
<dbReference type="GO" id="GO:0005886">
    <property type="term" value="C:plasma membrane"/>
    <property type="evidence" value="ECO:0007669"/>
    <property type="project" value="UniProtKB-SubCell"/>
</dbReference>
<feature type="transmembrane region" description="Helical" evidence="7">
    <location>
        <begin position="195"/>
        <end position="217"/>
    </location>
</feature>
<evidence type="ECO:0000256" key="4">
    <source>
        <dbReference type="ARBA" id="ARBA00022989"/>
    </source>
</evidence>
<protein>
    <submittedName>
        <fullName evidence="8">ATP synthase subunit I</fullName>
    </submittedName>
</protein>
<evidence type="ECO:0000256" key="7">
    <source>
        <dbReference type="SAM" id="Phobius"/>
    </source>
</evidence>
<evidence type="ECO:0000256" key="2">
    <source>
        <dbReference type="ARBA" id="ARBA00022475"/>
    </source>
</evidence>
<comment type="caution">
    <text evidence="8">The sequence shown here is derived from an EMBL/GenBank/DDBJ whole genome shotgun (WGS) entry which is preliminary data.</text>
</comment>
<name>A0A2N8L102_9BURK</name>
<dbReference type="AlphaFoldDB" id="A0A2N8L102"/>
<feature type="transmembrane region" description="Helical" evidence="7">
    <location>
        <begin position="134"/>
        <end position="153"/>
    </location>
</feature>
<dbReference type="InterPro" id="IPR005598">
    <property type="entry name" value="ATP_synth_I"/>
</dbReference>
<evidence type="ECO:0000256" key="5">
    <source>
        <dbReference type="ARBA" id="ARBA00023136"/>
    </source>
</evidence>
<feature type="region of interest" description="Disordered" evidence="6">
    <location>
        <begin position="1"/>
        <end position="56"/>
    </location>
</feature>
<comment type="subcellular location">
    <subcellularLocation>
        <location evidence="1">Cell membrane</location>
        <topology evidence="1">Multi-pass membrane protein</topology>
    </subcellularLocation>
</comment>
<accession>A0A2N8L102</accession>
<dbReference type="Pfam" id="PF03899">
    <property type="entry name" value="ATP-synt_I"/>
    <property type="match status" value="1"/>
</dbReference>
<proteinExistence type="predicted"/>
<feature type="transmembrane region" description="Helical" evidence="7">
    <location>
        <begin position="101"/>
        <end position="122"/>
    </location>
</feature>
<dbReference type="EMBL" id="POSP01000003">
    <property type="protein sequence ID" value="PND39375.1"/>
    <property type="molecule type" value="Genomic_DNA"/>
</dbReference>
<evidence type="ECO:0000256" key="1">
    <source>
        <dbReference type="ARBA" id="ARBA00004651"/>
    </source>
</evidence>
<keyword evidence="9" id="KW-1185">Reference proteome</keyword>
<evidence type="ECO:0000313" key="8">
    <source>
        <dbReference type="EMBL" id="PND39375.1"/>
    </source>
</evidence>
<dbReference type="Proteomes" id="UP000235916">
    <property type="component" value="Unassembled WGS sequence"/>
</dbReference>
<evidence type="ECO:0000256" key="3">
    <source>
        <dbReference type="ARBA" id="ARBA00022692"/>
    </source>
</evidence>
<evidence type="ECO:0000256" key="6">
    <source>
        <dbReference type="SAM" id="MobiDB-lite"/>
    </source>
</evidence>
<organism evidence="8 9">
    <name type="scientific">Kinneretia aquatilis</name>
    <dbReference type="NCBI Taxonomy" id="2070761"/>
    <lineage>
        <taxon>Bacteria</taxon>
        <taxon>Pseudomonadati</taxon>
        <taxon>Pseudomonadota</taxon>
        <taxon>Betaproteobacteria</taxon>
        <taxon>Burkholderiales</taxon>
        <taxon>Sphaerotilaceae</taxon>
        <taxon>Roseateles</taxon>
    </lineage>
</organism>
<keyword evidence="3 7" id="KW-0812">Transmembrane</keyword>
<keyword evidence="4 7" id="KW-1133">Transmembrane helix</keyword>
<sequence length="236" mass="24883">MSEFEGDELGGHSGARAGDQRSERSPTSGPVEGSKTAQPASSLTLSPGSSPERKFRQLAWDDEVSEDGSQDGAAEAAFKTLTREEAQALVAQHPPLSPWRVVGAQAVIGVLLTMLWGLGAWLMGDSSLGGMEKARSALCGVAAVVLPNALMAWGMTGLFRGIPGAAVLGFMFWELIKIMLAVAILAAAAKWMPGLYWPALLVGLIGCLKVNWVALLLQGRFSKNRVAASHAKRDGN</sequence>
<gene>
    <name evidence="8" type="ORF">C1O66_18795</name>
</gene>
<keyword evidence="5 7" id="KW-0472">Membrane</keyword>
<dbReference type="RefSeq" id="WP_102769293.1">
    <property type="nucleotide sequence ID" value="NZ_POSP01000003.1"/>
</dbReference>
<evidence type="ECO:0000313" key="9">
    <source>
        <dbReference type="Proteomes" id="UP000235916"/>
    </source>
</evidence>
<keyword evidence="2" id="KW-1003">Cell membrane</keyword>
<feature type="transmembrane region" description="Helical" evidence="7">
    <location>
        <begin position="165"/>
        <end position="189"/>
    </location>
</feature>